<proteinExistence type="predicted"/>
<keyword evidence="1" id="KW-0812">Transmembrane</keyword>
<organism evidence="2 3">
    <name type="scientific">Neobacillus ginsengisoli</name>
    <dbReference type="NCBI Taxonomy" id="904295"/>
    <lineage>
        <taxon>Bacteria</taxon>
        <taxon>Bacillati</taxon>
        <taxon>Bacillota</taxon>
        <taxon>Bacilli</taxon>
        <taxon>Bacillales</taxon>
        <taxon>Bacillaceae</taxon>
        <taxon>Neobacillus</taxon>
    </lineage>
</organism>
<gene>
    <name evidence="2" type="ORF">J2S10_000976</name>
</gene>
<feature type="transmembrane region" description="Helical" evidence="1">
    <location>
        <begin position="126"/>
        <end position="145"/>
    </location>
</feature>
<reference evidence="2 3" key="1">
    <citation type="submission" date="2023-07" db="EMBL/GenBank/DDBJ databases">
        <title>Genomic Encyclopedia of Type Strains, Phase IV (KMG-IV): sequencing the most valuable type-strain genomes for metagenomic binning, comparative biology and taxonomic classification.</title>
        <authorList>
            <person name="Goeker M."/>
        </authorList>
    </citation>
    <scope>NUCLEOTIDE SEQUENCE [LARGE SCALE GENOMIC DNA]</scope>
    <source>
        <strain evidence="2 3">DSM 27594</strain>
    </source>
</reference>
<evidence type="ECO:0000313" key="3">
    <source>
        <dbReference type="Proteomes" id="UP001224122"/>
    </source>
</evidence>
<evidence type="ECO:0008006" key="4">
    <source>
        <dbReference type="Google" id="ProtNLM"/>
    </source>
</evidence>
<dbReference type="RefSeq" id="WP_307404972.1">
    <property type="nucleotide sequence ID" value="NZ_JAUSTW010000001.1"/>
</dbReference>
<dbReference type="EMBL" id="JAUSTW010000001">
    <property type="protein sequence ID" value="MDQ0197871.1"/>
    <property type="molecule type" value="Genomic_DNA"/>
</dbReference>
<keyword evidence="3" id="KW-1185">Reference proteome</keyword>
<protein>
    <recommendedName>
        <fullName evidence="4">Group-specific protein</fullName>
    </recommendedName>
</protein>
<feature type="transmembrane region" description="Helical" evidence="1">
    <location>
        <begin position="89"/>
        <end position="106"/>
    </location>
</feature>
<evidence type="ECO:0000256" key="1">
    <source>
        <dbReference type="SAM" id="Phobius"/>
    </source>
</evidence>
<comment type="caution">
    <text evidence="2">The sequence shown here is derived from an EMBL/GenBank/DDBJ whole genome shotgun (WGS) entry which is preliminary data.</text>
</comment>
<keyword evidence="1" id="KW-0472">Membrane</keyword>
<evidence type="ECO:0000313" key="2">
    <source>
        <dbReference type="EMBL" id="MDQ0197871.1"/>
    </source>
</evidence>
<name>A0ABT9XQN8_9BACI</name>
<feature type="transmembrane region" description="Helical" evidence="1">
    <location>
        <begin position="61"/>
        <end position="82"/>
    </location>
</feature>
<dbReference type="InterPro" id="IPR048147">
    <property type="entry name" value="CBO0543-like"/>
</dbReference>
<accession>A0ABT9XQN8</accession>
<feature type="transmembrane region" description="Helical" evidence="1">
    <location>
        <begin position="27"/>
        <end position="46"/>
    </location>
</feature>
<keyword evidence="1" id="KW-1133">Transmembrane helix</keyword>
<dbReference type="Proteomes" id="UP001224122">
    <property type="component" value="Unassembled WGS sequence"/>
</dbReference>
<sequence>MNTAKHLNVSSLRHLLKRRFPFWNKDYIPAMVLSAVIGTFLDNYFVKQQLYEFPYRPFPELFSVNIVFTLLGLPVLVMILLHNMKRVNLWGKAGLIIFLSLLMPILEKLAEVCGLFVHSSEWKHLYTFAGYLVFLTIIYLFHQWVEKQKG</sequence>
<dbReference type="NCBIfam" id="NF041644">
    <property type="entry name" value="CBO0543_fam"/>
    <property type="match status" value="1"/>
</dbReference>